<gene>
    <name evidence="1" type="ORF">ILEXP_LOCUS37453</name>
</gene>
<dbReference type="Proteomes" id="UP001642360">
    <property type="component" value="Unassembled WGS sequence"/>
</dbReference>
<name>A0ABC8TFB4_9AQUA</name>
<keyword evidence="2" id="KW-1185">Reference proteome</keyword>
<dbReference type="AlphaFoldDB" id="A0ABC8TFB4"/>
<organism evidence="1 2">
    <name type="scientific">Ilex paraguariensis</name>
    <name type="common">yerba mate</name>
    <dbReference type="NCBI Taxonomy" id="185542"/>
    <lineage>
        <taxon>Eukaryota</taxon>
        <taxon>Viridiplantae</taxon>
        <taxon>Streptophyta</taxon>
        <taxon>Embryophyta</taxon>
        <taxon>Tracheophyta</taxon>
        <taxon>Spermatophyta</taxon>
        <taxon>Magnoliopsida</taxon>
        <taxon>eudicotyledons</taxon>
        <taxon>Gunneridae</taxon>
        <taxon>Pentapetalae</taxon>
        <taxon>asterids</taxon>
        <taxon>campanulids</taxon>
        <taxon>Aquifoliales</taxon>
        <taxon>Aquifoliaceae</taxon>
        <taxon>Ilex</taxon>
    </lineage>
</organism>
<proteinExistence type="predicted"/>
<accession>A0ABC8TFB4</accession>
<reference evidence="1 2" key="1">
    <citation type="submission" date="2024-02" db="EMBL/GenBank/DDBJ databases">
        <authorList>
            <person name="Vignale AGUSTIN F."/>
            <person name="Sosa J E."/>
            <person name="Modenutti C."/>
        </authorList>
    </citation>
    <scope>NUCLEOTIDE SEQUENCE [LARGE SCALE GENOMIC DNA]</scope>
</reference>
<evidence type="ECO:0000313" key="2">
    <source>
        <dbReference type="Proteomes" id="UP001642360"/>
    </source>
</evidence>
<evidence type="ECO:0000313" key="1">
    <source>
        <dbReference type="EMBL" id="CAK9168120.1"/>
    </source>
</evidence>
<sequence>MSASATSSPFSGTMSSGGSSEIFGATLSSAAFSSKLRNSTLSMARQVVMNGGVISPTLIAAEKMGFYVVWSVRNGD</sequence>
<comment type="caution">
    <text evidence="1">The sequence shown here is derived from an EMBL/GenBank/DDBJ whole genome shotgun (WGS) entry which is preliminary data.</text>
</comment>
<protein>
    <submittedName>
        <fullName evidence="1">Uncharacterized protein</fullName>
    </submittedName>
</protein>
<dbReference type="EMBL" id="CAUOFW020005013">
    <property type="protein sequence ID" value="CAK9168120.1"/>
    <property type="molecule type" value="Genomic_DNA"/>
</dbReference>